<feature type="transmembrane region" description="Helical" evidence="1">
    <location>
        <begin position="861"/>
        <end position="879"/>
    </location>
</feature>
<gene>
    <name evidence="2" type="ORF">THRCLA_20921</name>
</gene>
<organism evidence="2 3">
    <name type="scientific">Thraustotheca clavata</name>
    <dbReference type="NCBI Taxonomy" id="74557"/>
    <lineage>
        <taxon>Eukaryota</taxon>
        <taxon>Sar</taxon>
        <taxon>Stramenopiles</taxon>
        <taxon>Oomycota</taxon>
        <taxon>Saprolegniomycetes</taxon>
        <taxon>Saprolegniales</taxon>
        <taxon>Achlyaceae</taxon>
        <taxon>Thraustotheca</taxon>
    </lineage>
</organism>
<evidence type="ECO:0000313" key="2">
    <source>
        <dbReference type="EMBL" id="OQS04278.1"/>
    </source>
</evidence>
<sequence>MTCFICIALHCRPTTARLNTYNHLDKLLSGASAVLLVRDNTDELDRVSYFMGGVVIIDFWGRRIVFDLTHWVLSVSTSSLSPIIPTEQRQKKTKWKKYPRVEAACGLVYVFMTMFGSISYLQLSQTNLSNDFFWAGLNATGIHPALMTWFRDQWIYNDLGSAVVSLDNVSLLGNFGDVTSVEAPASMGSQAQMTLLSTPTQAITGLRGTKDVCDMPWMFTQYCYVDFQQTWSLANSAKRALRCSKMTANGAIYLEAIVRNINWPAFQACWGDAFDKGIAEELRTTTAGKLWLTQNLVLDGFSTASIADEVNHWNKHQITRFNIQWQNYRKVGIVHTYNIIGALSNKTPFTIQSDSCVDNRHSQTSMKLYWAFANDLNLITANSSHASSLVRGSSNFVFENTSIATIMAGYGYVNSPLSAGLTAVKKFFGPFGSIDTFYVPCPSEVRAAFLAIGKVLNDAMRQNTKAQSSYMNIKLCAYITPAPERWMNDYSYGGTLLCDQSLHPNPIKQSLLALFSRDEICRRGDAFVTILRPNRPQLITATMMANLLDPATNLTAICNLDLYNGGNICIGYLSATISFIQTYFKSISELDILAAAATDAINKLDIRFMQYGAVNTTSPIEIYHIPLLAEPHFRFFSWLFIYQWVLGNREVISFQGDSTELTLLSEILAPSVQVIDTSELPINFATYARSGVFYVTGVLLAVSFGVVVYAGASRGFIEARNLLEVNRVGGIVWVGRPLLALRSLTALLLLSTATLDLKADGILAVFNVMAMPWYKTLLSAAEVTWLVYIMNDIAIVITVSYTKYYAPINSILMWLITGVMTLLSPVEHKVVLEKSCSYGTGMPWDIICSSGTIEIGQMSRLVTLVGLVIGLNCLCYLFIHCTVKRIQVTELSWISGGAKYLFDVDSWYYGNVYFLDRSSAILDGIITWHWGDKMHAFDVKTWRLLPLKRTCSISYEKSFANASKYALPLDD</sequence>
<keyword evidence="1" id="KW-0812">Transmembrane</keyword>
<feature type="transmembrane region" description="Helical" evidence="1">
    <location>
        <begin position="804"/>
        <end position="823"/>
    </location>
</feature>
<dbReference type="EMBL" id="JNBS01000647">
    <property type="protein sequence ID" value="OQS04278.1"/>
    <property type="molecule type" value="Genomic_DNA"/>
</dbReference>
<name>A0A1W0A1Z1_9STRA</name>
<protein>
    <submittedName>
        <fullName evidence="2">Uncharacterized protein</fullName>
    </submittedName>
</protein>
<evidence type="ECO:0000256" key="1">
    <source>
        <dbReference type="SAM" id="Phobius"/>
    </source>
</evidence>
<keyword evidence="1" id="KW-0472">Membrane</keyword>
<reference evidence="2 3" key="1">
    <citation type="journal article" date="2014" name="Genome Biol. Evol.">
        <title>The secreted proteins of Achlya hypogyna and Thraustotheca clavata identify the ancestral oomycete secretome and reveal gene acquisitions by horizontal gene transfer.</title>
        <authorList>
            <person name="Misner I."/>
            <person name="Blouin N."/>
            <person name="Leonard G."/>
            <person name="Richards T.A."/>
            <person name="Lane C.E."/>
        </authorList>
    </citation>
    <scope>NUCLEOTIDE SEQUENCE [LARGE SCALE GENOMIC DNA]</scope>
    <source>
        <strain evidence="2 3">ATCC 34112</strain>
    </source>
</reference>
<accession>A0A1W0A1Z1</accession>
<keyword evidence="1" id="KW-1133">Transmembrane helix</keyword>
<feature type="transmembrane region" description="Helical" evidence="1">
    <location>
        <begin position="101"/>
        <end position="121"/>
    </location>
</feature>
<feature type="transmembrane region" description="Helical" evidence="1">
    <location>
        <begin position="691"/>
        <end position="712"/>
    </location>
</feature>
<feature type="transmembrane region" description="Helical" evidence="1">
    <location>
        <begin position="733"/>
        <end position="753"/>
    </location>
</feature>
<dbReference type="AlphaFoldDB" id="A0A1W0A1Z1"/>
<comment type="caution">
    <text evidence="2">The sequence shown here is derived from an EMBL/GenBank/DDBJ whole genome shotgun (WGS) entry which is preliminary data.</text>
</comment>
<evidence type="ECO:0000313" key="3">
    <source>
        <dbReference type="Proteomes" id="UP000243217"/>
    </source>
</evidence>
<keyword evidence="3" id="KW-1185">Reference proteome</keyword>
<proteinExistence type="predicted"/>
<feature type="transmembrane region" description="Helical" evidence="1">
    <location>
        <begin position="773"/>
        <end position="797"/>
    </location>
</feature>
<dbReference type="Proteomes" id="UP000243217">
    <property type="component" value="Unassembled WGS sequence"/>
</dbReference>